<dbReference type="InterPro" id="IPR016036">
    <property type="entry name" value="Malonyl_transacylase_ACP-bd"/>
</dbReference>
<dbReference type="InterPro" id="IPR016039">
    <property type="entry name" value="Thiolase-like"/>
</dbReference>
<evidence type="ECO:0000256" key="6">
    <source>
        <dbReference type="ARBA" id="ARBA00022832"/>
    </source>
</evidence>
<dbReference type="SMART" id="SM00825">
    <property type="entry name" value="PKS_KS"/>
    <property type="match status" value="1"/>
</dbReference>
<keyword evidence="9" id="KW-0443">Lipid metabolism</keyword>
<dbReference type="GO" id="GO:0004315">
    <property type="term" value="F:3-oxoacyl-[acyl-carrier-protein] synthase activity"/>
    <property type="evidence" value="ECO:0007669"/>
    <property type="project" value="InterPro"/>
</dbReference>
<dbReference type="GO" id="GO:0004312">
    <property type="term" value="F:fatty acid synthase activity"/>
    <property type="evidence" value="ECO:0007669"/>
    <property type="project" value="TreeGrafter"/>
</dbReference>
<keyword evidence="7" id="KW-0521">NADP</keyword>
<reference evidence="24 25" key="1">
    <citation type="submission" date="2015-09" db="EMBL/GenBank/DDBJ databases">
        <title>Identification and resolution of microdiversity through metagenomic sequencing of parallel consortia.</title>
        <authorList>
            <person name="Nelson W.C."/>
            <person name="Romine M.F."/>
            <person name="Lindemann S.R."/>
        </authorList>
    </citation>
    <scope>NUCLEOTIDE SEQUENCE [LARGE SCALE GENOMIC DNA]</scope>
    <source>
        <strain evidence="24">Ana</strain>
    </source>
</reference>
<dbReference type="InterPro" id="IPR016035">
    <property type="entry name" value="Acyl_Trfase/lysoPLipase"/>
</dbReference>
<evidence type="ECO:0000256" key="12">
    <source>
        <dbReference type="ARBA" id="ARBA00051971"/>
    </source>
</evidence>
<dbReference type="SMART" id="SM00827">
    <property type="entry name" value="PKS_AT"/>
    <property type="match status" value="1"/>
</dbReference>
<dbReference type="InterPro" id="IPR020841">
    <property type="entry name" value="PKS_Beta-ketoAc_synthase_dom"/>
</dbReference>
<dbReference type="InterPro" id="IPR050091">
    <property type="entry name" value="PKS_NRPS_Biosynth_Enz"/>
</dbReference>
<evidence type="ECO:0000256" key="4">
    <source>
        <dbReference type="ARBA" id="ARBA00022553"/>
    </source>
</evidence>
<keyword evidence="10" id="KW-0511">Multifunctional enzyme</keyword>
<dbReference type="InterPro" id="IPR036736">
    <property type="entry name" value="ACP-like_sf"/>
</dbReference>
<dbReference type="PROSITE" id="PS52004">
    <property type="entry name" value="KS3_2"/>
    <property type="match status" value="1"/>
</dbReference>
<dbReference type="CDD" id="cd00833">
    <property type="entry name" value="PKS"/>
    <property type="match status" value="1"/>
</dbReference>
<dbReference type="GO" id="GO:0016491">
    <property type="term" value="F:oxidoreductase activity"/>
    <property type="evidence" value="ECO:0007669"/>
    <property type="project" value="UniProtKB-KW"/>
</dbReference>
<dbReference type="InterPro" id="IPR001227">
    <property type="entry name" value="Ac_transferase_dom_sf"/>
</dbReference>
<dbReference type="EMBL" id="LJZR01000005">
    <property type="protein sequence ID" value="KPQ36576.1"/>
    <property type="molecule type" value="Genomic_DNA"/>
</dbReference>
<dbReference type="InterPro" id="IPR018201">
    <property type="entry name" value="Ketoacyl_synth_AS"/>
</dbReference>
<feature type="compositionally biased region" description="Polar residues" evidence="21">
    <location>
        <begin position="13"/>
        <end position="25"/>
    </location>
</feature>
<evidence type="ECO:0000313" key="25">
    <source>
        <dbReference type="Proteomes" id="UP000050465"/>
    </source>
</evidence>
<dbReference type="GO" id="GO:0006633">
    <property type="term" value="P:fatty acid biosynthetic process"/>
    <property type="evidence" value="ECO:0007669"/>
    <property type="project" value="InterPro"/>
</dbReference>
<dbReference type="SUPFAM" id="SSF55048">
    <property type="entry name" value="Probable ACP-binding domain of malonyl-CoA ACP transacylase"/>
    <property type="match status" value="1"/>
</dbReference>
<keyword evidence="5" id="KW-0808">Transferase</keyword>
<sequence>MNYSKSHLKHQPENQPENQKKSPTVFQEAPSGLEIAVIGMAGRFPGARSIDEFWHNLQHSVESITTLDDEILLAHGVAPEQLNDPNYIKVGGVLEDADLFDAAFFGFSPAEAEVLDPQQRLFLETAVEALETAGYDAQRYPGSIGVYGGAGMNGYLLNLYSNAEVRDRVTPYDLFIANDKDFLTTRVSYKLNLKGPSVDVQTACSSSLVAVHMACQSLLGGECDMALAGGVAISTQLGYRVQAGSIYAPDGHCRAFDANAAGTVSGNGVGIVVLKRLEDALAAGDTIDAVIKGSAINNDGALKVSYTAPCVEAQAAVIQAAYTMAEVSPQSVRYIEAHGTGTALGDPIEISALTQAFDTLSCNAQPFANGNINKAHSSGRLQTAPTCAIGSVKTNIGHLDAAAGIAGFIKTVLALKHQQIPASLHFQSPNPNIDFNHSPFYVNTALTAWPQGSSPRRAGVSAFGIGGTNAHIVLQEAPSTIPQTISQQPQLLVLSAKTSTALDIAALNLADYLSKTLEKSPAKISLAEVAYTLQVGRTAYAYRRSVVCQTMAEAIEKLQIQHSQKSVDQPSVVFSFAGQGSQHIHMAKTLYEHAPIFKEALDHCADLLGSLLTDQSINLLEIIYPKTKTHQIQQTVYTQPALFAVEYALAQLWMSWGIKPTALIGHSMGEYVAACVSGVFDLHTALQIVKLRGQLMQQMPSGAMLSIALSAEAVEPWLSDEIVLAVNNAPQQCVVSGSEAAIASLQSCLNEKNIGCHLLKTSHAFHSPAMEPMLRPFKEALSQLTFSPPTIPFISNVTGTWITADEATDPNYWTRQLRQTVRFSDGIETLLTLSHPIFLEIGPGDVLTKLTRQHFSAAAAYTAVNSLPPPQSVETEAAQIRSAMGRLWSAGVKVDWQAFHGDRSLRRIPLPTYPFSRQRYWIDFDSQSLTKSLTSQMHPSTAQKQATAEFKPDLADWFYMPSWERSLQNPSAVDPTQRSCWLIFADEGGIGAQLAQQIEQTGQDVFTVSPGNDFEQVGYRQFSLSPQNSTHFQQLLEDLQLRERLPTEIVYLWPIQPTAQPNEPFMVLMALMKAVVAGRTPAAAALQITVITESRYDVVGSEAQQPQGAEIQGLCQVVGQEYPSVGCRQIDIVSTEQTATQWAQILWQELQAAEPSAVVAYRHRHRWQQTYRAIYLAENSPAAGVNAIRLYPHGLYAIVGTEGLGEIWAQQLQEQYQANVVRITETNTAAIEIALKRAVDQFGALKGVFVCSPMTNEKSAAPIILLEQAQWQYNCEAKKTGLENLAIALQPYRPDFCCVQSSLSAILGGLGLAAYAGANHFIDAFVAQQNQTTDLSWFSINWDAHTETDAPNSDDGDDSSAQPGWGRALAADFALTPTEIWQATERILTQAAPGQIIVSKGDLLARYHQWIRATPCPPMPSQNGTSAESQIEKNDRISDRTNYARPQLSTAYVAPRNAVEEIVSTIWKDLLRLEKIGIHDSFFDLGGHSLLAIQVISRLREAFPVAIEMRNLLFEAPTVAQIAAVIAKQLPHESELDEMAALLAEVQTLSTEEIQAQLSGGDV</sequence>
<dbReference type="PATRIC" id="fig|1666911.3.peg.3255"/>
<comment type="catalytic activity">
    <reaction evidence="14">
        <text>icosanoyl-[(phenol)carboxyphthiodiolenone synthase] + 2 (S)-methylmalonyl-CoA + 3 malonyl-CoA + 5 NADPH + 10 H(+) = C32-carboxyphthiodiolenone-[(phenol)carboxyphthiodiolenone synthase] + 5 CO2 + 5 NADP(+) + 5 CoA + 2 H2O</text>
        <dbReference type="Rhea" id="RHEA:57748"/>
        <dbReference type="Rhea" id="RHEA-COMP:14985"/>
        <dbReference type="Rhea" id="RHEA-COMP:14986"/>
        <dbReference type="ChEBI" id="CHEBI:15377"/>
        <dbReference type="ChEBI" id="CHEBI:15378"/>
        <dbReference type="ChEBI" id="CHEBI:16526"/>
        <dbReference type="ChEBI" id="CHEBI:57287"/>
        <dbReference type="ChEBI" id="CHEBI:57327"/>
        <dbReference type="ChEBI" id="CHEBI:57384"/>
        <dbReference type="ChEBI" id="CHEBI:57783"/>
        <dbReference type="ChEBI" id="CHEBI:58349"/>
        <dbReference type="ChEBI" id="CHEBI:87848"/>
        <dbReference type="ChEBI" id="CHEBI:142236"/>
        <dbReference type="EC" id="2.3.1.292"/>
    </reaction>
</comment>
<dbReference type="PANTHER" id="PTHR43775:SF51">
    <property type="entry name" value="INACTIVE PHENOLPHTHIOCEROL SYNTHESIS POLYKETIDE SYNTHASE TYPE I PKS1-RELATED"/>
    <property type="match status" value="1"/>
</dbReference>
<evidence type="ECO:0000256" key="11">
    <source>
        <dbReference type="ARBA" id="ARBA00050973"/>
    </source>
</evidence>
<dbReference type="InterPro" id="IPR006162">
    <property type="entry name" value="Ppantetheine_attach_site"/>
</dbReference>
<dbReference type="Pfam" id="PF21394">
    <property type="entry name" value="Beta-ketacyl_N"/>
    <property type="match status" value="1"/>
</dbReference>
<dbReference type="InterPro" id="IPR014031">
    <property type="entry name" value="Ketoacyl_synth_C"/>
</dbReference>
<feature type="domain" description="Carrier" evidence="22">
    <location>
        <begin position="1454"/>
        <end position="1530"/>
    </location>
</feature>
<feature type="domain" description="Ketosynthase family 3 (KS3)" evidence="23">
    <location>
        <begin position="32"/>
        <end position="476"/>
    </location>
</feature>
<dbReference type="SUPFAM" id="SSF47336">
    <property type="entry name" value="ACP-like"/>
    <property type="match status" value="1"/>
</dbReference>
<evidence type="ECO:0000259" key="23">
    <source>
        <dbReference type="PROSITE" id="PS52004"/>
    </source>
</evidence>
<dbReference type="SUPFAM" id="SSF52151">
    <property type="entry name" value="FabD/lysophospholipase-like"/>
    <property type="match status" value="1"/>
</dbReference>
<dbReference type="FunFam" id="1.10.1200.10:FF:000005">
    <property type="entry name" value="Nonribosomal peptide synthetase 1"/>
    <property type="match status" value="1"/>
</dbReference>
<evidence type="ECO:0000256" key="13">
    <source>
        <dbReference type="ARBA" id="ARBA00052119"/>
    </source>
</evidence>
<comment type="cofactor">
    <cofactor evidence="1">
        <name>NADP(+)</name>
        <dbReference type="ChEBI" id="CHEBI:58349"/>
    </cofactor>
</comment>
<comment type="function">
    <text evidence="15">Part of the PpsABCDE complex involved in the biosynthesis of the lipid core common to phthiocerols and phenolphthiocerols by successive additions of malonyl-CoA or methylmalonyl-CoA extender units. PpsA can accept as substrate the activated forms of either icosanoyl (C20), docosanoyl (C22) or lignoceroyl (C24) groups from FadD26, or a (4-hydroxyphenyl)-C17 or (4-hydroxyphenyl)-C19 fatty acyl from FadD29. PpsA initiates the biosynthesis and extends its substrate using a malonyl-CoA extender unit. The PpsB and PpsC proteins add the second and third malonyl-CoA extender units. PpsD adds an (R)-methylmalonyl unit and PpsE adds a second (R)-methylmalonyl unit. The incorporation of the methylmalonyl units results in formation of two branched methyl groups in the elongated product.</text>
</comment>
<evidence type="ECO:0000259" key="22">
    <source>
        <dbReference type="PROSITE" id="PS50075"/>
    </source>
</evidence>
<dbReference type="GO" id="GO:0031177">
    <property type="term" value="F:phosphopantetheine binding"/>
    <property type="evidence" value="ECO:0007669"/>
    <property type="project" value="InterPro"/>
</dbReference>
<dbReference type="Pfam" id="PF08659">
    <property type="entry name" value="KR"/>
    <property type="match status" value="1"/>
</dbReference>
<evidence type="ECO:0000256" key="1">
    <source>
        <dbReference type="ARBA" id="ARBA00001937"/>
    </source>
</evidence>
<comment type="caution">
    <text evidence="24">The sequence shown here is derived from an EMBL/GenBank/DDBJ whole genome shotgun (WGS) entry which is preliminary data.</text>
</comment>
<comment type="catalytic activity">
    <reaction evidence="11">
        <text>17-(4-hydroxyphenyl)heptadecanoyl-[(phenol)carboxyphthiodiolenone synthase] + 2 (S)-methylmalonyl-CoA + 3 malonyl-CoA + 5 NADPH + 10 H(+) = C35-(phenol)carboxyphthiodiolenone-[(phenol)carboxyphthiodiolenone synthase] + 5 CO2 + 5 NADP(+) + 5 CoA + 2 H2O</text>
        <dbReference type="Rhea" id="RHEA:57756"/>
        <dbReference type="Rhea" id="RHEA-COMP:14272"/>
        <dbReference type="Rhea" id="RHEA-COMP:14989"/>
        <dbReference type="ChEBI" id="CHEBI:15377"/>
        <dbReference type="ChEBI" id="CHEBI:15378"/>
        <dbReference type="ChEBI" id="CHEBI:16526"/>
        <dbReference type="ChEBI" id="CHEBI:57287"/>
        <dbReference type="ChEBI" id="CHEBI:57327"/>
        <dbReference type="ChEBI" id="CHEBI:57384"/>
        <dbReference type="ChEBI" id="CHEBI:57783"/>
        <dbReference type="ChEBI" id="CHEBI:58349"/>
        <dbReference type="ChEBI" id="CHEBI:133300"/>
        <dbReference type="ChEBI" id="CHEBI:142259"/>
        <dbReference type="EC" id="2.3.1.292"/>
    </reaction>
</comment>
<evidence type="ECO:0000256" key="18">
    <source>
        <dbReference type="ARBA" id="ARBA00075053"/>
    </source>
</evidence>
<dbReference type="GO" id="GO:0034081">
    <property type="term" value="C:polyketide synthase complex"/>
    <property type="evidence" value="ECO:0007669"/>
    <property type="project" value="UniProtKB-ARBA"/>
</dbReference>
<dbReference type="PANTHER" id="PTHR43775">
    <property type="entry name" value="FATTY ACID SYNTHASE"/>
    <property type="match status" value="1"/>
</dbReference>
<dbReference type="InterPro" id="IPR013968">
    <property type="entry name" value="PKS_KR"/>
</dbReference>
<comment type="cofactor">
    <cofactor evidence="2">
        <name>pantetheine 4'-phosphate</name>
        <dbReference type="ChEBI" id="CHEBI:47942"/>
    </cofactor>
</comment>
<dbReference type="Gene3D" id="3.40.366.10">
    <property type="entry name" value="Malonyl-Coenzyme A Acyl Carrier Protein, domain 2"/>
    <property type="match status" value="1"/>
</dbReference>
<evidence type="ECO:0000256" key="8">
    <source>
        <dbReference type="ARBA" id="ARBA00023002"/>
    </source>
</evidence>
<dbReference type="InterPro" id="IPR020806">
    <property type="entry name" value="PKS_PP-bd"/>
</dbReference>
<dbReference type="Gene3D" id="3.30.70.3290">
    <property type="match status" value="1"/>
</dbReference>
<dbReference type="SMART" id="SM00823">
    <property type="entry name" value="PKS_PP"/>
    <property type="match status" value="1"/>
</dbReference>
<evidence type="ECO:0000256" key="2">
    <source>
        <dbReference type="ARBA" id="ARBA00001957"/>
    </source>
</evidence>
<evidence type="ECO:0000256" key="14">
    <source>
        <dbReference type="ARBA" id="ARBA00052745"/>
    </source>
</evidence>
<dbReference type="Pfam" id="PF22621">
    <property type="entry name" value="CurL-like_PKS_C"/>
    <property type="match status" value="1"/>
</dbReference>
<keyword evidence="4" id="KW-0597">Phosphoprotein</keyword>
<evidence type="ECO:0000256" key="17">
    <source>
        <dbReference type="ARBA" id="ARBA00073623"/>
    </source>
</evidence>
<dbReference type="PROSITE" id="PS50075">
    <property type="entry name" value="CARRIER"/>
    <property type="match status" value="1"/>
</dbReference>
<gene>
    <name evidence="24" type="ORF">HLUCCA11_05270</name>
</gene>
<evidence type="ECO:0000313" key="24">
    <source>
        <dbReference type="EMBL" id="KPQ36576.1"/>
    </source>
</evidence>
<organism evidence="24 25">
    <name type="scientific">Phormidesmis priestleyi Ana</name>
    <dbReference type="NCBI Taxonomy" id="1666911"/>
    <lineage>
        <taxon>Bacteria</taxon>
        <taxon>Bacillati</taxon>
        <taxon>Cyanobacteriota</taxon>
        <taxon>Cyanophyceae</taxon>
        <taxon>Leptolyngbyales</taxon>
        <taxon>Leptolyngbyaceae</taxon>
        <taxon>Phormidesmis</taxon>
    </lineage>
</organism>
<name>A0A0P7ZND6_9CYAN</name>
<evidence type="ECO:0000256" key="19">
    <source>
        <dbReference type="ARBA" id="ARBA00078169"/>
    </source>
</evidence>
<proteinExistence type="predicted"/>
<dbReference type="PROSITE" id="PS00012">
    <property type="entry name" value="PHOSPHOPANTETHEINE"/>
    <property type="match status" value="1"/>
</dbReference>
<evidence type="ECO:0000256" key="5">
    <source>
        <dbReference type="ARBA" id="ARBA00022679"/>
    </source>
</evidence>
<dbReference type="Proteomes" id="UP000050465">
    <property type="component" value="Unassembled WGS sequence"/>
</dbReference>
<dbReference type="STRING" id="1666911.HLUCCA11_05270"/>
<evidence type="ECO:0000256" key="9">
    <source>
        <dbReference type="ARBA" id="ARBA00023098"/>
    </source>
</evidence>
<dbReference type="Pfam" id="PF02801">
    <property type="entry name" value="Ketoacyl-synt_C"/>
    <property type="match status" value="1"/>
</dbReference>
<comment type="catalytic activity">
    <reaction evidence="12">
        <text>19-(4-hydroxyphenyl)nonadecanoyl-[(phenol)carboxyphthiodiolenone synthase] + 2 (S)-methylmalonyl-CoA + 3 malonyl-CoA + 5 NADPH + 10 H(+) = C37-(phenol)carboxyphthiodiolenone-[(phenol)carboxyphthiodiolenone synthase] + 5 CO2 + 5 NADP(+) + 5 CoA + 2 H2O</text>
        <dbReference type="Rhea" id="RHEA:57760"/>
        <dbReference type="Rhea" id="RHEA-COMP:14273"/>
        <dbReference type="Rhea" id="RHEA-COMP:14990"/>
        <dbReference type="ChEBI" id="CHEBI:15377"/>
        <dbReference type="ChEBI" id="CHEBI:15378"/>
        <dbReference type="ChEBI" id="CHEBI:16526"/>
        <dbReference type="ChEBI" id="CHEBI:57287"/>
        <dbReference type="ChEBI" id="CHEBI:57327"/>
        <dbReference type="ChEBI" id="CHEBI:57384"/>
        <dbReference type="ChEBI" id="CHEBI:57783"/>
        <dbReference type="ChEBI" id="CHEBI:58349"/>
        <dbReference type="ChEBI" id="CHEBI:133301"/>
        <dbReference type="ChEBI" id="CHEBI:142260"/>
        <dbReference type="EC" id="2.3.1.292"/>
    </reaction>
</comment>
<dbReference type="SUPFAM" id="SSF53901">
    <property type="entry name" value="Thiolase-like"/>
    <property type="match status" value="1"/>
</dbReference>
<dbReference type="InterPro" id="IPR049490">
    <property type="entry name" value="C883_1060-like_KR_N"/>
</dbReference>
<evidence type="ECO:0000256" key="16">
    <source>
        <dbReference type="ARBA" id="ARBA00066974"/>
    </source>
</evidence>
<dbReference type="InterPro" id="IPR014043">
    <property type="entry name" value="Acyl_transferase_dom"/>
</dbReference>
<dbReference type="InterPro" id="IPR014030">
    <property type="entry name" value="Ketoacyl_synth_N"/>
</dbReference>
<dbReference type="InterPro" id="IPR009081">
    <property type="entry name" value="PP-bd_ACP"/>
</dbReference>
<feature type="region of interest" description="Disordered" evidence="21">
    <location>
        <begin position="1"/>
        <end position="26"/>
    </location>
</feature>
<evidence type="ECO:0000256" key="7">
    <source>
        <dbReference type="ARBA" id="ARBA00022857"/>
    </source>
</evidence>
<dbReference type="InterPro" id="IPR036291">
    <property type="entry name" value="NAD(P)-bd_dom_sf"/>
</dbReference>
<keyword evidence="8" id="KW-0560">Oxidoreductase</keyword>
<dbReference type="Gene3D" id="1.10.1200.10">
    <property type="entry name" value="ACP-like"/>
    <property type="match status" value="1"/>
</dbReference>
<dbReference type="SUPFAM" id="SSF51735">
    <property type="entry name" value="NAD(P)-binding Rossmann-fold domains"/>
    <property type="match status" value="2"/>
</dbReference>
<dbReference type="PROSITE" id="PS00606">
    <property type="entry name" value="KS3_1"/>
    <property type="match status" value="1"/>
</dbReference>
<evidence type="ECO:0000256" key="15">
    <source>
        <dbReference type="ARBA" id="ARBA00058455"/>
    </source>
</evidence>
<dbReference type="Gene3D" id="3.40.47.10">
    <property type="match status" value="1"/>
</dbReference>
<dbReference type="FunFam" id="3.40.47.10:FF:000042">
    <property type="entry name" value="Polyketide synthase Pks13"/>
    <property type="match status" value="1"/>
</dbReference>
<comment type="catalytic activity">
    <reaction evidence="13">
        <text>docosanoyl-[(phenol)carboxyphthiodiolenone synthase] + 2 (S)-methylmalonyl-CoA + 3 malonyl-CoA + 5 NADPH + 10 H(+) = C34-carboxyphthiodiolenone-[(phenol)carboxyphthiodiolenone synthase] + 5 CO2 + 5 NADP(+) + 5 CoA + 2 H2O</text>
        <dbReference type="Rhea" id="RHEA:57752"/>
        <dbReference type="Rhea" id="RHEA-COMP:14987"/>
        <dbReference type="Rhea" id="RHEA-COMP:14988"/>
        <dbReference type="ChEBI" id="CHEBI:15377"/>
        <dbReference type="ChEBI" id="CHEBI:15378"/>
        <dbReference type="ChEBI" id="CHEBI:16526"/>
        <dbReference type="ChEBI" id="CHEBI:57287"/>
        <dbReference type="ChEBI" id="CHEBI:57327"/>
        <dbReference type="ChEBI" id="CHEBI:57384"/>
        <dbReference type="ChEBI" id="CHEBI:57783"/>
        <dbReference type="ChEBI" id="CHEBI:58349"/>
        <dbReference type="ChEBI" id="CHEBI:142237"/>
        <dbReference type="ChEBI" id="CHEBI:142238"/>
        <dbReference type="EC" id="2.3.1.292"/>
    </reaction>
</comment>
<dbReference type="Pfam" id="PF00109">
    <property type="entry name" value="ketoacyl-synt"/>
    <property type="match status" value="1"/>
</dbReference>
<keyword evidence="6" id="KW-0276">Fatty acid metabolism</keyword>
<keyword evidence="3" id="KW-0596">Phosphopantetheine</keyword>
<evidence type="ECO:0000256" key="3">
    <source>
        <dbReference type="ARBA" id="ARBA00022450"/>
    </source>
</evidence>
<evidence type="ECO:0000256" key="21">
    <source>
        <dbReference type="SAM" id="MobiDB-lite"/>
    </source>
</evidence>
<evidence type="ECO:0000256" key="10">
    <source>
        <dbReference type="ARBA" id="ARBA00023268"/>
    </source>
</evidence>
<dbReference type="InterPro" id="IPR057326">
    <property type="entry name" value="KR_dom"/>
</dbReference>
<accession>A0A0P7ZND6</accession>
<protein>
    <recommendedName>
        <fullName evidence="17">Phenolphthiocerol/phthiocerol polyketide synthase subunit E</fullName>
        <ecNumber evidence="16">2.3.1.292</ecNumber>
    </recommendedName>
    <alternativeName>
        <fullName evidence="19">(Phenol)carboxyphthiodiolenone synthase subunit E</fullName>
    </alternativeName>
    <alternativeName>
        <fullName evidence="20">Beta-ketoacyl-acyl-carrier-protein synthase I</fullName>
    </alternativeName>
    <alternativeName>
        <fullName evidence="18">Phthiocerol synthesis polyketide synthase type I PpsE</fullName>
    </alternativeName>
</protein>
<dbReference type="EC" id="2.3.1.292" evidence="16"/>
<dbReference type="SMART" id="SM00822">
    <property type="entry name" value="PKS_KR"/>
    <property type="match status" value="1"/>
</dbReference>
<dbReference type="Pfam" id="PF00550">
    <property type="entry name" value="PP-binding"/>
    <property type="match status" value="1"/>
</dbReference>
<evidence type="ECO:0000256" key="20">
    <source>
        <dbReference type="ARBA" id="ARBA00084020"/>
    </source>
</evidence>
<dbReference type="Pfam" id="PF00698">
    <property type="entry name" value="Acyl_transf_1"/>
    <property type="match status" value="1"/>
</dbReference>
<dbReference type="Gene3D" id="3.40.50.720">
    <property type="entry name" value="NAD(P)-binding Rossmann-like Domain"/>
    <property type="match status" value="2"/>
</dbReference>